<comment type="caution">
    <text evidence="2">The sequence shown here is derived from an EMBL/GenBank/DDBJ whole genome shotgun (WGS) entry which is preliminary data.</text>
</comment>
<organism evidence="2 3">
    <name type="scientific">Tianweitania populi</name>
    <dbReference type="NCBI Taxonomy" id="1607949"/>
    <lineage>
        <taxon>Bacteria</taxon>
        <taxon>Pseudomonadati</taxon>
        <taxon>Pseudomonadota</taxon>
        <taxon>Alphaproteobacteria</taxon>
        <taxon>Hyphomicrobiales</taxon>
        <taxon>Phyllobacteriaceae</taxon>
        <taxon>Tianweitania</taxon>
    </lineage>
</organism>
<dbReference type="SMART" id="SM00563">
    <property type="entry name" value="PlsC"/>
    <property type="match status" value="1"/>
</dbReference>
<dbReference type="Proteomes" id="UP000630142">
    <property type="component" value="Unassembled WGS sequence"/>
</dbReference>
<proteinExistence type="predicted"/>
<evidence type="ECO:0000259" key="1">
    <source>
        <dbReference type="SMART" id="SM00563"/>
    </source>
</evidence>
<dbReference type="GO" id="GO:0016746">
    <property type="term" value="F:acyltransferase activity"/>
    <property type="evidence" value="ECO:0007669"/>
    <property type="project" value="UniProtKB-KW"/>
</dbReference>
<dbReference type="InterPro" id="IPR045746">
    <property type="entry name" value="ACT14924-like_Acyltransf_dom"/>
</dbReference>
<evidence type="ECO:0000313" key="2">
    <source>
        <dbReference type="EMBL" id="GHD08411.1"/>
    </source>
</evidence>
<dbReference type="EMBL" id="BMZQ01000001">
    <property type="protein sequence ID" value="GHD08411.1"/>
    <property type="molecule type" value="Genomic_DNA"/>
</dbReference>
<keyword evidence="2" id="KW-0012">Acyltransferase</keyword>
<dbReference type="InterPro" id="IPR002123">
    <property type="entry name" value="Plipid/glycerol_acylTrfase"/>
</dbReference>
<dbReference type="Pfam" id="PF19576">
    <property type="entry name" value="Acyltransf_2"/>
    <property type="match status" value="1"/>
</dbReference>
<keyword evidence="2" id="KW-0808">Transferase</keyword>
<dbReference type="CDD" id="cd07986">
    <property type="entry name" value="LPLAT_ACT14924-like"/>
    <property type="match status" value="1"/>
</dbReference>
<dbReference type="RefSeq" id="WP_244641314.1">
    <property type="nucleotide sequence ID" value="NZ_BMZQ01000001.1"/>
</dbReference>
<name>A0A8J3GKP6_9HYPH</name>
<feature type="domain" description="Phospholipid/glycerol acyltransferase" evidence="1">
    <location>
        <begin position="89"/>
        <end position="212"/>
    </location>
</feature>
<reference evidence="2" key="1">
    <citation type="journal article" date="2014" name="Int. J. Syst. Evol. Microbiol.">
        <title>Complete genome sequence of Corynebacterium casei LMG S-19264T (=DSM 44701T), isolated from a smear-ripened cheese.</title>
        <authorList>
            <consortium name="US DOE Joint Genome Institute (JGI-PGF)"/>
            <person name="Walter F."/>
            <person name="Albersmeier A."/>
            <person name="Kalinowski J."/>
            <person name="Ruckert C."/>
        </authorList>
    </citation>
    <scope>NUCLEOTIDE SEQUENCE</scope>
    <source>
        <strain evidence="2">KCTC 42249</strain>
    </source>
</reference>
<sequence>MTMHSSQATLNSGLSALSYADAVESWLGRKIITLSEQLSGRRHYEALYRIWCGEIVPSNERVFGRMLELIDIDLAVQGALPKAAPDDRLMLIANHPYGIGDGIAMLALAEQLGRPFRVLINSELLRIPEMRPYSLPIDFHETKEAQRNNLAVRREALELIRKGVTIVVFPAGAVATATKPWGRAADWPWKLFPARLIQDAQASVVPIHFAGQNGRLFHLASHISLTARMSMLVREFTKLSGGSVHARIGDVLPWSSLEPIRDRKALTAHLRAAVFDLSPDGDDARSGGAVIDPLY</sequence>
<dbReference type="AlphaFoldDB" id="A0A8J3GKP6"/>
<accession>A0A8J3GKP6</accession>
<reference evidence="2" key="2">
    <citation type="submission" date="2020-09" db="EMBL/GenBank/DDBJ databases">
        <authorList>
            <person name="Sun Q."/>
            <person name="Kim S."/>
        </authorList>
    </citation>
    <scope>NUCLEOTIDE SEQUENCE</scope>
    <source>
        <strain evidence="2">KCTC 42249</strain>
    </source>
</reference>
<evidence type="ECO:0000313" key="3">
    <source>
        <dbReference type="Proteomes" id="UP000630142"/>
    </source>
</evidence>
<keyword evidence="3" id="KW-1185">Reference proteome</keyword>
<protein>
    <submittedName>
        <fullName evidence="2">Glycerol acyltransferase</fullName>
    </submittedName>
</protein>
<gene>
    <name evidence="2" type="ORF">GCM10016234_07910</name>
</gene>